<dbReference type="InterPro" id="IPR012910">
    <property type="entry name" value="Plug_dom"/>
</dbReference>
<dbReference type="Pfam" id="PF14905">
    <property type="entry name" value="OMP_b-brl_3"/>
    <property type="match status" value="1"/>
</dbReference>
<dbReference type="NCBIfam" id="TIGR01782">
    <property type="entry name" value="TonB-Xanth-Caul"/>
    <property type="match status" value="1"/>
</dbReference>
<organism evidence="10 11">
    <name type="scientific">Swaminathania salitolerans</name>
    <dbReference type="NCBI Taxonomy" id="182838"/>
    <lineage>
        <taxon>Bacteria</taxon>
        <taxon>Pseudomonadati</taxon>
        <taxon>Pseudomonadota</taxon>
        <taxon>Alphaproteobacteria</taxon>
        <taxon>Acetobacterales</taxon>
        <taxon>Acetobacteraceae</taxon>
        <taxon>Swaminathania</taxon>
    </lineage>
</organism>
<dbReference type="InterPro" id="IPR039426">
    <property type="entry name" value="TonB-dep_rcpt-like"/>
</dbReference>
<feature type="domain" description="Outer membrane protein beta-barrel" evidence="9">
    <location>
        <begin position="513"/>
        <end position="676"/>
    </location>
</feature>
<dbReference type="EMBL" id="BJVC01000001">
    <property type="protein sequence ID" value="GEL01134.1"/>
    <property type="molecule type" value="Genomic_DNA"/>
</dbReference>
<comment type="similarity">
    <text evidence="7">Belongs to the TonB-dependent receptor family.</text>
</comment>
<feature type="domain" description="TonB-dependent receptor plug" evidence="8">
    <location>
        <begin position="3"/>
        <end position="113"/>
    </location>
</feature>
<name>A0A511BN96_9PROT</name>
<comment type="caution">
    <text evidence="10">The sequence shown here is derived from an EMBL/GenBank/DDBJ whole genome shotgun (WGS) entry which is preliminary data.</text>
</comment>
<dbReference type="InterPro" id="IPR037066">
    <property type="entry name" value="Plug_dom_sf"/>
</dbReference>
<sequence length="862" mass="94135">MIVDSLTRDEILRQPALTAVDAARRIPGVSVDYNNNSGRGRGAARNIAIRGFAADYNLITVDGLQIASIDPGSLNSGTLKRSFNLAMIPSSLMARMDVRKTWTAEWDPQALGGQADVITHSAFATRKTTYVDIISYGGYDTTSGTSSSDAAPSVRSSAIISHRIGTGETRLGLTVAGAYQETHSANTGLSVGLPSKSDPVSVGWTYYGSNGKAVAGPGPGASAAVPTRLDSYSFDDHTMRASVFGKIELRHGKALRSTVAGGYYTSQEIETRNELLMTRTPNSAIAGTGAFGTGAPLNVTGTSGYYPVADAEVGLQYQPIRAFTRFLLWKNSYEFAPHARLSLDLSGSQASADEYQNRIKYAAGVRVSNSGSTSTISSPNIGFSYDTSRFVPSASLTDPAIFAKDGKIIGDYWITQNMQEQQRLLSILPRFEWNASSHDYGFRLRSGMQFTQTNTSYTPRYNSFAPRKPGEFSLSDVLLQNDARSDHFGHIPFPMIDRNAADAVRYANPSRFSTIDQSAKNFGNVFALSERSLAGYVSGGYRSAVAEVMLGLRYETTTDHFGSYKLVAPSIYRLVHDRAAFRKPLPYIVSLYRITPDLSAHVAYSRTIGRPDYSAFVPQYSIGTPNGGQINITTGNPDIKPRLAHNIDAALDLSLLGGNALLSVQYFHKILSNQFYNLAYSAPYVYDGVTYTGNFTQVRNGGSASVDGVELNIMALKLPVLPSRLGIVGLTTNLTYMATRYTILDSRERRRSLPNLPGQPDYIVNVALSYQIRQLDLAVLFYRQGKSLYRNGAVPWMDMYVLPQNKLDVNVRYAITPRIQALVQGANLTQASYRTALGPRQNLAGDHYRVGTRVWGGMRVTF</sequence>
<dbReference type="PANTHER" id="PTHR40980">
    <property type="entry name" value="PLUG DOMAIN-CONTAINING PROTEIN"/>
    <property type="match status" value="1"/>
</dbReference>
<dbReference type="InterPro" id="IPR010104">
    <property type="entry name" value="TonB_rcpt_bac"/>
</dbReference>
<dbReference type="AlphaFoldDB" id="A0A511BN96"/>
<evidence type="ECO:0000256" key="7">
    <source>
        <dbReference type="PROSITE-ProRule" id="PRU01360"/>
    </source>
</evidence>
<reference evidence="10 11" key="1">
    <citation type="submission" date="2019-07" db="EMBL/GenBank/DDBJ databases">
        <title>Whole genome shotgun sequence of Swaminathania salitolerans NBRC 104436.</title>
        <authorList>
            <person name="Hosoyama A."/>
            <person name="Uohara A."/>
            <person name="Ohji S."/>
            <person name="Ichikawa N."/>
        </authorList>
    </citation>
    <scope>NUCLEOTIDE SEQUENCE [LARGE SCALE GENOMIC DNA]</scope>
    <source>
        <strain evidence="10 11">NBRC 104436</strain>
    </source>
</reference>
<evidence type="ECO:0000259" key="8">
    <source>
        <dbReference type="Pfam" id="PF07715"/>
    </source>
</evidence>
<evidence type="ECO:0000256" key="4">
    <source>
        <dbReference type="ARBA" id="ARBA00022692"/>
    </source>
</evidence>
<keyword evidence="3 7" id="KW-1134">Transmembrane beta strand</keyword>
<dbReference type="Gene3D" id="2.170.130.10">
    <property type="entry name" value="TonB-dependent receptor, plug domain"/>
    <property type="match status" value="1"/>
</dbReference>
<dbReference type="InterPro" id="IPR036942">
    <property type="entry name" value="Beta-barrel_TonB_sf"/>
</dbReference>
<keyword evidence="10" id="KW-0675">Receptor</keyword>
<evidence type="ECO:0000313" key="10">
    <source>
        <dbReference type="EMBL" id="GEL01134.1"/>
    </source>
</evidence>
<evidence type="ECO:0000313" key="11">
    <source>
        <dbReference type="Proteomes" id="UP000321405"/>
    </source>
</evidence>
<evidence type="ECO:0000256" key="3">
    <source>
        <dbReference type="ARBA" id="ARBA00022452"/>
    </source>
</evidence>
<keyword evidence="5 7" id="KW-0472">Membrane</keyword>
<dbReference type="Pfam" id="PF07715">
    <property type="entry name" value="Plug"/>
    <property type="match status" value="1"/>
</dbReference>
<dbReference type="InterPro" id="IPR041700">
    <property type="entry name" value="OMP_b-brl_3"/>
</dbReference>
<evidence type="ECO:0000256" key="5">
    <source>
        <dbReference type="ARBA" id="ARBA00023136"/>
    </source>
</evidence>
<dbReference type="Proteomes" id="UP000321405">
    <property type="component" value="Unassembled WGS sequence"/>
</dbReference>
<dbReference type="PROSITE" id="PS52016">
    <property type="entry name" value="TONB_DEPENDENT_REC_3"/>
    <property type="match status" value="1"/>
</dbReference>
<keyword evidence="6 7" id="KW-0998">Cell outer membrane</keyword>
<gene>
    <name evidence="10" type="primary">fecA</name>
    <name evidence="10" type="ORF">SSA02_02970</name>
</gene>
<proteinExistence type="inferred from homology"/>
<evidence type="ECO:0000259" key="9">
    <source>
        <dbReference type="Pfam" id="PF14905"/>
    </source>
</evidence>
<protein>
    <submittedName>
        <fullName evidence="10">TonB-dependent receptor</fullName>
    </submittedName>
</protein>
<keyword evidence="4 7" id="KW-0812">Transmembrane</keyword>
<dbReference type="PANTHER" id="PTHR40980:SF4">
    <property type="entry name" value="TONB-DEPENDENT RECEPTOR-LIKE BETA-BARREL DOMAIN-CONTAINING PROTEIN"/>
    <property type="match status" value="1"/>
</dbReference>
<dbReference type="SUPFAM" id="SSF56935">
    <property type="entry name" value="Porins"/>
    <property type="match status" value="1"/>
</dbReference>
<dbReference type="GO" id="GO:0009279">
    <property type="term" value="C:cell outer membrane"/>
    <property type="evidence" value="ECO:0007669"/>
    <property type="project" value="UniProtKB-SubCell"/>
</dbReference>
<evidence type="ECO:0000256" key="2">
    <source>
        <dbReference type="ARBA" id="ARBA00022448"/>
    </source>
</evidence>
<dbReference type="Gene3D" id="2.40.170.20">
    <property type="entry name" value="TonB-dependent receptor, beta-barrel domain"/>
    <property type="match status" value="1"/>
</dbReference>
<evidence type="ECO:0000256" key="1">
    <source>
        <dbReference type="ARBA" id="ARBA00004571"/>
    </source>
</evidence>
<keyword evidence="11" id="KW-1185">Reference proteome</keyword>
<keyword evidence="2 7" id="KW-0813">Transport</keyword>
<evidence type="ECO:0000256" key="6">
    <source>
        <dbReference type="ARBA" id="ARBA00023237"/>
    </source>
</evidence>
<comment type="subcellular location">
    <subcellularLocation>
        <location evidence="1 7">Cell outer membrane</location>
        <topology evidence="1 7">Multi-pass membrane protein</topology>
    </subcellularLocation>
</comment>
<accession>A0A511BN96</accession>